<proteinExistence type="predicted"/>
<dbReference type="EMBL" id="BAABDQ010000010">
    <property type="protein sequence ID" value="GAA3562491.1"/>
    <property type="molecule type" value="Genomic_DNA"/>
</dbReference>
<feature type="compositionally biased region" description="Pro residues" evidence="1">
    <location>
        <begin position="48"/>
        <end position="63"/>
    </location>
</feature>
<feature type="region of interest" description="Disordered" evidence="1">
    <location>
        <begin position="43"/>
        <end position="89"/>
    </location>
</feature>
<dbReference type="InterPro" id="IPR011009">
    <property type="entry name" value="Kinase-like_dom_sf"/>
</dbReference>
<name>A0ABP6X944_9ACTN</name>
<reference evidence="3" key="1">
    <citation type="journal article" date="2019" name="Int. J. Syst. Evol. Microbiol.">
        <title>The Global Catalogue of Microorganisms (GCM) 10K type strain sequencing project: providing services to taxonomists for standard genome sequencing and annotation.</title>
        <authorList>
            <consortium name="The Broad Institute Genomics Platform"/>
            <consortium name="The Broad Institute Genome Sequencing Center for Infectious Disease"/>
            <person name="Wu L."/>
            <person name="Ma J."/>
        </authorList>
    </citation>
    <scope>NUCLEOTIDE SEQUENCE [LARGE SCALE GENOMIC DNA]</scope>
    <source>
        <strain evidence="3">JCM 17326</strain>
    </source>
</reference>
<protein>
    <recommendedName>
        <fullName evidence="4">Protein kinase domain-containing protein</fullName>
    </recommendedName>
</protein>
<dbReference type="RefSeq" id="WP_345565096.1">
    <property type="nucleotide sequence ID" value="NZ_BAABDQ010000010.1"/>
</dbReference>
<dbReference type="Proteomes" id="UP001500630">
    <property type="component" value="Unassembled WGS sequence"/>
</dbReference>
<comment type="caution">
    <text evidence="2">The sequence shown here is derived from an EMBL/GenBank/DDBJ whole genome shotgun (WGS) entry which is preliminary data.</text>
</comment>
<evidence type="ECO:0000313" key="3">
    <source>
        <dbReference type="Proteomes" id="UP001500630"/>
    </source>
</evidence>
<gene>
    <name evidence="2" type="ORF">GCM10022419_048940</name>
</gene>
<accession>A0ABP6X944</accession>
<keyword evidence="3" id="KW-1185">Reference proteome</keyword>
<organism evidence="2 3">
    <name type="scientific">Nonomuraea rosea</name>
    <dbReference type="NCBI Taxonomy" id="638574"/>
    <lineage>
        <taxon>Bacteria</taxon>
        <taxon>Bacillati</taxon>
        <taxon>Actinomycetota</taxon>
        <taxon>Actinomycetes</taxon>
        <taxon>Streptosporangiales</taxon>
        <taxon>Streptosporangiaceae</taxon>
        <taxon>Nonomuraea</taxon>
    </lineage>
</organism>
<evidence type="ECO:0000256" key="1">
    <source>
        <dbReference type="SAM" id="MobiDB-lite"/>
    </source>
</evidence>
<evidence type="ECO:0000313" key="2">
    <source>
        <dbReference type="EMBL" id="GAA3562491.1"/>
    </source>
</evidence>
<evidence type="ECO:0008006" key="4">
    <source>
        <dbReference type="Google" id="ProtNLM"/>
    </source>
</evidence>
<sequence length="136" mass="14743">MAYRILHEEPDLGDLPEPLRGIVTRCLAKDPARRPSARTVLLELLGDPDPPPTPGTAPTPDPAPASGTGRGVAAGRESDAPREPATGFGRRLELDRLNRPKSFELAWWVAIEGIELSPAFTTTFANWRDEQISPPA</sequence>
<dbReference type="SUPFAM" id="SSF56112">
    <property type="entry name" value="Protein kinase-like (PK-like)"/>
    <property type="match status" value="1"/>
</dbReference>